<organism evidence="7">
    <name type="scientific">Paulinella chromatophora</name>
    <dbReference type="NCBI Taxonomy" id="39717"/>
    <lineage>
        <taxon>Eukaryota</taxon>
        <taxon>Sar</taxon>
        <taxon>Rhizaria</taxon>
        <taxon>Cercozoa</taxon>
        <taxon>Imbricatea</taxon>
        <taxon>Silicofilosea</taxon>
        <taxon>Euglyphida</taxon>
        <taxon>Paulinellidae</taxon>
        <taxon>Paulinella</taxon>
    </lineage>
</organism>
<dbReference type="NCBIfam" id="TIGR00005">
    <property type="entry name" value="rluA_subfam"/>
    <property type="match status" value="1"/>
</dbReference>
<feature type="active site" evidence="3">
    <location>
        <position position="146"/>
    </location>
</feature>
<accession>B1X4C1</accession>
<dbReference type="GO" id="GO:0000455">
    <property type="term" value="P:enzyme-directed rRNA pseudouridine synthesis"/>
    <property type="evidence" value="ECO:0007669"/>
    <property type="project" value="TreeGrafter"/>
</dbReference>
<dbReference type="Pfam" id="PF00849">
    <property type="entry name" value="PseudoU_synth_2"/>
    <property type="match status" value="1"/>
</dbReference>
<dbReference type="InterPro" id="IPR006225">
    <property type="entry name" value="PsdUridine_synth_RluC/D"/>
</dbReference>
<dbReference type="InterPro" id="IPR006145">
    <property type="entry name" value="PsdUridine_synth_RsuA/RluA"/>
</dbReference>
<dbReference type="RefSeq" id="YP_002049000.1">
    <property type="nucleotide sequence ID" value="NC_011087.1"/>
</dbReference>
<dbReference type="PROSITE" id="PS50889">
    <property type="entry name" value="S4"/>
    <property type="match status" value="1"/>
</dbReference>
<dbReference type="EMBL" id="CP000815">
    <property type="protein sequence ID" value="ACB42790.1"/>
    <property type="molecule type" value="Genomic_DNA"/>
</dbReference>
<dbReference type="GeneID" id="6482023"/>
<dbReference type="SUPFAM" id="SSF55120">
    <property type="entry name" value="Pseudouridine synthase"/>
    <property type="match status" value="1"/>
</dbReference>
<dbReference type="InterPro" id="IPR020103">
    <property type="entry name" value="PsdUridine_synth_cat_dom_sf"/>
</dbReference>
<evidence type="ECO:0000256" key="2">
    <source>
        <dbReference type="ARBA" id="ARBA00023235"/>
    </source>
</evidence>
<gene>
    <name evidence="7" type="ordered locus">PCC_0349</name>
</gene>
<evidence type="ECO:0000256" key="3">
    <source>
        <dbReference type="PIRSR" id="PIRSR606225-1"/>
    </source>
</evidence>
<dbReference type="SUPFAM" id="SSF55174">
    <property type="entry name" value="Alpha-L RNA-binding motif"/>
    <property type="match status" value="1"/>
</dbReference>
<dbReference type="SMART" id="SM00363">
    <property type="entry name" value="S4"/>
    <property type="match status" value="1"/>
</dbReference>
<proteinExistence type="inferred from homology"/>
<dbReference type="InterPro" id="IPR036986">
    <property type="entry name" value="S4_RNA-bd_sf"/>
</dbReference>
<evidence type="ECO:0000256" key="4">
    <source>
        <dbReference type="PROSITE-ProRule" id="PRU00182"/>
    </source>
</evidence>
<evidence type="ECO:0000313" key="7">
    <source>
        <dbReference type="EMBL" id="ACB42790.1"/>
    </source>
</evidence>
<dbReference type="CDD" id="cd02869">
    <property type="entry name" value="PseudoU_synth_RluA_like"/>
    <property type="match status" value="1"/>
</dbReference>
<dbReference type="CDD" id="cd00165">
    <property type="entry name" value="S4"/>
    <property type="match status" value="1"/>
</dbReference>
<keyword evidence="4" id="KW-0694">RNA-binding</keyword>
<comment type="similarity">
    <text evidence="1 5">Belongs to the pseudouridine synthase RluA family.</text>
</comment>
<evidence type="ECO:0000256" key="5">
    <source>
        <dbReference type="RuleBase" id="RU362028"/>
    </source>
</evidence>
<dbReference type="PROSITE" id="PS01129">
    <property type="entry name" value="PSI_RLU"/>
    <property type="match status" value="1"/>
</dbReference>
<evidence type="ECO:0000256" key="1">
    <source>
        <dbReference type="ARBA" id="ARBA00010876"/>
    </source>
</evidence>
<keyword evidence="7" id="KW-0934">Plastid</keyword>
<reference evidence="7" key="1">
    <citation type="submission" date="2007-08" db="EMBL/GenBank/DDBJ databases">
        <authorList>
            <person name="Gloeckner G."/>
            <person name="Nowack E."/>
            <person name="Melkonian M."/>
        </authorList>
    </citation>
    <scope>NUCLEOTIDE SEQUENCE</scope>
</reference>
<feature type="domain" description="RNA-binding S4" evidence="6">
    <location>
        <begin position="22"/>
        <end position="87"/>
    </location>
</feature>
<dbReference type="PANTHER" id="PTHR21600">
    <property type="entry name" value="MITOCHONDRIAL RNA PSEUDOURIDINE SYNTHASE"/>
    <property type="match status" value="1"/>
</dbReference>
<dbReference type="Pfam" id="PF01479">
    <property type="entry name" value="S4"/>
    <property type="match status" value="1"/>
</dbReference>
<dbReference type="InterPro" id="IPR002942">
    <property type="entry name" value="S4_RNA-bd"/>
</dbReference>
<keyword evidence="2 5" id="KW-0413">Isomerase</keyword>
<name>B1X4C1_PAUCH</name>
<geneLocation type="organellar chromatophore" evidence="7"/>
<dbReference type="AlphaFoldDB" id="B1X4C1"/>
<dbReference type="InterPro" id="IPR006224">
    <property type="entry name" value="PsdUridine_synth_RluA-like_CS"/>
</dbReference>
<dbReference type="InterPro" id="IPR050188">
    <property type="entry name" value="RluA_PseudoU_synthase"/>
</dbReference>
<dbReference type="PANTHER" id="PTHR21600:SF44">
    <property type="entry name" value="RIBOSOMAL LARGE SUBUNIT PSEUDOURIDINE SYNTHASE D"/>
    <property type="match status" value="1"/>
</dbReference>
<dbReference type="Gene3D" id="3.10.290.10">
    <property type="entry name" value="RNA-binding S4 domain"/>
    <property type="match status" value="1"/>
</dbReference>
<evidence type="ECO:0000259" key="6">
    <source>
        <dbReference type="SMART" id="SM00363"/>
    </source>
</evidence>
<dbReference type="Gene3D" id="3.30.2350.10">
    <property type="entry name" value="Pseudouridine synthase"/>
    <property type="match status" value="1"/>
</dbReference>
<comment type="catalytic activity">
    <reaction evidence="5">
        <text>a uridine in RNA = a pseudouridine in RNA</text>
        <dbReference type="Rhea" id="RHEA:48348"/>
        <dbReference type="Rhea" id="RHEA-COMP:12068"/>
        <dbReference type="Rhea" id="RHEA-COMP:12069"/>
        <dbReference type="ChEBI" id="CHEBI:65314"/>
        <dbReference type="ChEBI" id="CHEBI:65315"/>
    </reaction>
</comment>
<reference evidence="7" key="2">
    <citation type="journal article" date="2008" name="Curr. Biol.">
        <title>Chromatophore genome sequence of Paulinella sheds light on acquisition of photosynthesis by eukaryotes.</title>
        <authorList>
            <person name="Nowack E.C.M."/>
            <person name="Melkonian M."/>
            <person name="Gloeckner G."/>
        </authorList>
    </citation>
    <scope>NUCLEOTIDE SEQUENCE [LARGE SCALE GENOMIC DNA]</scope>
</reference>
<comment type="function">
    <text evidence="5">Responsible for synthesis of pseudouridine from uracil.</text>
</comment>
<dbReference type="GO" id="GO:0009982">
    <property type="term" value="F:pseudouridine synthase activity"/>
    <property type="evidence" value="ECO:0007669"/>
    <property type="project" value="InterPro"/>
</dbReference>
<dbReference type="GO" id="GO:0003723">
    <property type="term" value="F:RNA binding"/>
    <property type="evidence" value="ECO:0007669"/>
    <property type="project" value="UniProtKB-KW"/>
</dbReference>
<protein>
    <recommendedName>
        <fullName evidence="5">Pseudouridine synthase</fullName>
        <ecNumber evidence="5">5.4.99.-</ecNumber>
    </recommendedName>
</protein>
<sequence length="315" mass="35999">MNNYIYKKGEILKLCYSDLVPMRLDRWLALKRPEQSRSRIQKFIYAGLVRVNGIKSSTKTPLRQGDQVQIWMPPPDLLPYLIPQHIPLDILFEDQYLIVVNKPADLTVHPAPGNKYGTLVNGLLFHCSDLMGIGGEMRPGVVHRLDKSTTGCIVIAKTKEILAALQLQIQNRVVSREYIGIVHGVPATNKGTIIGKLGRHPVNRKRYAVLVNEKGRYACTHWCLIERWGDYSLLRFKLDTGRTHQIRIHCSHIGYPIIGDQYYSKQRRLPLAFNGQALHAVELSFNHPVNSDRMVFHAPLPKIFEKLLTSFRSFC</sequence>
<dbReference type="EC" id="5.4.99.-" evidence="5"/>